<dbReference type="VEuPathDB" id="TriTrypDB:TM35_000142040"/>
<comment type="pathway">
    <text evidence="11">Amino-acid biosynthesis; L-methionine biosynthesis via salvage pathway; L-methionine from S-methyl-5-thio-alpha-D-ribose 1-phosphate: step 5/6.</text>
</comment>
<dbReference type="EC" id="1.13.11.54" evidence="11"/>
<dbReference type="PANTHER" id="PTHR23418">
    <property type="entry name" value="ACIREDUCTONE DIOXYGENASE"/>
    <property type="match status" value="1"/>
</dbReference>
<dbReference type="GO" id="GO:0010308">
    <property type="term" value="F:acireductone dioxygenase (Ni2+-requiring) activity"/>
    <property type="evidence" value="ECO:0007669"/>
    <property type="project" value="UniProtKB-UniRule"/>
</dbReference>
<keyword evidence="4 11" id="KW-0028">Amino-acid biosynthesis</keyword>
<dbReference type="InterPro" id="IPR014710">
    <property type="entry name" value="RmlC-like_jellyroll"/>
</dbReference>
<feature type="binding site" evidence="11">
    <location>
        <position position="142"/>
    </location>
    <ligand>
        <name>Ni(2+)</name>
        <dbReference type="ChEBI" id="CHEBI:49786"/>
        <note>for nickel-dependent acireductone dioxygenase activity</note>
    </ligand>
</feature>
<comment type="function">
    <text evidence="11">Catalyzes 2 different reactions between oxygen and the acireductone 1,2-dihydroxy-3-keto-5-methylthiopentene (DHK-MTPene) depending upon the metal bound in the active site. Fe-containing acireductone dioxygenase (Fe-ARD) produces formate and 2-keto-4-methylthiobutyrate (KMTB), the alpha-ketoacid precursor of methionine in the methionine recycle pathway. Ni-containing acireductone dioxygenase (Ni-ARD) produces methylthiopropionate, carbon monoxide and formate, and does not lie on the methionine recycle pathway.</text>
</comment>
<dbReference type="Proteomes" id="UP000192257">
    <property type="component" value="Unassembled WGS sequence"/>
</dbReference>
<dbReference type="STRING" id="67003.A0A1X0NWZ5"/>
<feature type="binding site" evidence="11">
    <location>
        <position position="103"/>
    </location>
    <ligand>
        <name>Fe(2+)</name>
        <dbReference type="ChEBI" id="CHEBI:29033"/>
        <note>for iron-dependent acireductone dioxygenase activity</note>
    </ligand>
</feature>
<comment type="similarity">
    <text evidence="11">Belongs to the acireductone dioxygenase (ARD) family.</text>
</comment>
<evidence type="ECO:0000313" key="13">
    <source>
        <dbReference type="Proteomes" id="UP000192257"/>
    </source>
</evidence>
<evidence type="ECO:0000256" key="10">
    <source>
        <dbReference type="ARBA" id="ARBA00023242"/>
    </source>
</evidence>
<feature type="binding site" evidence="11">
    <location>
        <position position="97"/>
    </location>
    <ligand>
        <name>Fe(2+)</name>
        <dbReference type="ChEBI" id="CHEBI:29033"/>
        <note>for iron-dependent acireductone dioxygenase activity</note>
    </ligand>
</feature>
<comment type="caution">
    <text evidence="12">The sequence shown here is derived from an EMBL/GenBank/DDBJ whole genome shotgun (WGS) entry which is preliminary data.</text>
</comment>
<dbReference type="GO" id="GO:0005634">
    <property type="term" value="C:nucleus"/>
    <property type="evidence" value="ECO:0007669"/>
    <property type="project" value="UniProtKB-SubCell"/>
</dbReference>
<keyword evidence="10 11" id="KW-0539">Nucleus</keyword>
<evidence type="ECO:0000313" key="12">
    <source>
        <dbReference type="EMBL" id="ORC88993.1"/>
    </source>
</evidence>
<protein>
    <recommendedName>
        <fullName evidence="11">Acireductone dioxygenase</fullName>
    </recommendedName>
    <alternativeName>
        <fullName evidence="11">Acireductone dioxygenase (Fe(2+)-requiring)</fullName>
        <shortName evidence="11">ARD'</shortName>
        <shortName evidence="11">Fe-ARD</shortName>
        <ecNumber evidence="11">1.13.11.54</ecNumber>
    </alternativeName>
    <alternativeName>
        <fullName evidence="11">Acireductone dioxygenase (Ni(2+)-requiring)</fullName>
        <shortName evidence="11">ARD</shortName>
        <shortName evidence="11">Ni-ARD</shortName>
        <ecNumber evidence="11">1.13.11.53</ecNumber>
    </alternativeName>
</protein>
<comment type="catalytic activity">
    <reaction evidence="11">
        <text>1,2-dihydroxy-5-(methylsulfanyl)pent-1-en-3-one + O2 = 3-(methylsulfanyl)propanoate + CO + formate + 2 H(+)</text>
        <dbReference type="Rhea" id="RHEA:14161"/>
        <dbReference type="ChEBI" id="CHEBI:15378"/>
        <dbReference type="ChEBI" id="CHEBI:15379"/>
        <dbReference type="ChEBI" id="CHEBI:15740"/>
        <dbReference type="ChEBI" id="CHEBI:17245"/>
        <dbReference type="ChEBI" id="CHEBI:49016"/>
        <dbReference type="ChEBI" id="CHEBI:49252"/>
        <dbReference type="EC" id="1.13.11.53"/>
    </reaction>
</comment>
<evidence type="ECO:0000256" key="5">
    <source>
        <dbReference type="ARBA" id="ARBA00022723"/>
    </source>
</evidence>
<dbReference type="InterPro" id="IPR027496">
    <property type="entry name" value="ARD_euk"/>
</dbReference>
<accession>A0A1X0NWZ5</accession>
<dbReference type="EC" id="1.13.11.53" evidence="11"/>
<gene>
    <name evidence="12" type="ORF">TM35_000142040</name>
</gene>
<reference evidence="12 13" key="1">
    <citation type="submission" date="2017-03" db="EMBL/GenBank/DDBJ databases">
        <title>An alternative strategy for trypanosome survival in the mammalian bloodstream revealed through genome and transcriptome analysis of the ubiquitous bovine parasite Trypanosoma (Megatrypanum) theileri.</title>
        <authorList>
            <person name="Kelly S."/>
            <person name="Ivens A."/>
            <person name="Mott A."/>
            <person name="O'Neill E."/>
            <person name="Emms D."/>
            <person name="Macleod O."/>
            <person name="Voorheis P."/>
            <person name="Matthews J."/>
            <person name="Matthews K."/>
            <person name="Carrington M."/>
        </authorList>
    </citation>
    <scope>NUCLEOTIDE SEQUENCE [LARGE SCALE GENOMIC DNA]</scope>
    <source>
        <strain evidence="12">Edinburgh</strain>
    </source>
</reference>
<dbReference type="Gene3D" id="2.60.120.10">
    <property type="entry name" value="Jelly Rolls"/>
    <property type="match status" value="1"/>
</dbReference>
<dbReference type="GO" id="GO:0005737">
    <property type="term" value="C:cytoplasm"/>
    <property type="evidence" value="ECO:0007669"/>
    <property type="project" value="UniProtKB-SubCell"/>
</dbReference>
<dbReference type="GO" id="GO:0019509">
    <property type="term" value="P:L-methionine salvage from methylthioadenosine"/>
    <property type="evidence" value="ECO:0007669"/>
    <property type="project" value="UniProtKB-UniRule"/>
</dbReference>
<evidence type="ECO:0000256" key="3">
    <source>
        <dbReference type="ARBA" id="ARBA00022596"/>
    </source>
</evidence>
<dbReference type="HAMAP" id="MF_03154">
    <property type="entry name" value="Salvage_MtnD_euk"/>
    <property type="match status" value="1"/>
</dbReference>
<evidence type="ECO:0000256" key="2">
    <source>
        <dbReference type="ARBA" id="ARBA00022490"/>
    </source>
</evidence>
<evidence type="ECO:0000256" key="11">
    <source>
        <dbReference type="HAMAP-Rule" id="MF_03154"/>
    </source>
</evidence>
<keyword evidence="2 11" id="KW-0963">Cytoplasm</keyword>
<dbReference type="EMBL" id="NBCO01000014">
    <property type="protein sequence ID" value="ORC88993.1"/>
    <property type="molecule type" value="Genomic_DNA"/>
</dbReference>
<dbReference type="OrthoDB" id="1867259at2759"/>
<organism evidence="12 13">
    <name type="scientific">Trypanosoma theileri</name>
    <dbReference type="NCBI Taxonomy" id="67003"/>
    <lineage>
        <taxon>Eukaryota</taxon>
        <taxon>Discoba</taxon>
        <taxon>Euglenozoa</taxon>
        <taxon>Kinetoplastea</taxon>
        <taxon>Metakinetoplastina</taxon>
        <taxon>Trypanosomatida</taxon>
        <taxon>Trypanosomatidae</taxon>
        <taxon>Trypanosoma</taxon>
    </lineage>
</organism>
<dbReference type="GO" id="GO:0005506">
    <property type="term" value="F:iron ion binding"/>
    <property type="evidence" value="ECO:0007669"/>
    <property type="project" value="UniProtKB-UniRule"/>
</dbReference>
<keyword evidence="7 11" id="KW-0560">Oxidoreductase</keyword>
<dbReference type="Pfam" id="PF03079">
    <property type="entry name" value="ARD"/>
    <property type="match status" value="1"/>
</dbReference>
<comment type="catalytic activity">
    <reaction evidence="1 11">
        <text>1,2-dihydroxy-5-(methylsulfanyl)pent-1-en-3-one + O2 = 4-methylsulfanyl-2-oxobutanoate + formate + 2 H(+)</text>
        <dbReference type="Rhea" id="RHEA:24504"/>
        <dbReference type="ChEBI" id="CHEBI:15378"/>
        <dbReference type="ChEBI" id="CHEBI:15379"/>
        <dbReference type="ChEBI" id="CHEBI:15740"/>
        <dbReference type="ChEBI" id="CHEBI:16723"/>
        <dbReference type="ChEBI" id="CHEBI:49252"/>
        <dbReference type="EC" id="1.13.11.54"/>
    </reaction>
</comment>
<comment type="cofactor">
    <cofactor evidence="11">
        <name>Fe(2+)</name>
        <dbReference type="ChEBI" id="CHEBI:29033"/>
    </cofactor>
    <cofactor evidence="11">
        <name>Ni(2+)</name>
        <dbReference type="ChEBI" id="CHEBI:49786"/>
    </cofactor>
    <text evidence="11">Binds either 1 Fe or Ni cation per monomer. Iron-binding promotes an acireductone dioxygenase reaction producing 2-keto-4-methylthiobutyrate, while nickel-binding promotes an acireductone dioxygenase reaction producing 3-(methylsulfanyl)propanoate.</text>
</comment>
<keyword evidence="6 11" id="KW-0223">Dioxygenase</keyword>
<dbReference type="GO" id="GO:0016151">
    <property type="term" value="F:nickel cation binding"/>
    <property type="evidence" value="ECO:0007669"/>
    <property type="project" value="UniProtKB-UniRule"/>
</dbReference>
<keyword evidence="9 11" id="KW-0486">Methionine biosynthesis</keyword>
<feature type="binding site" evidence="11">
    <location>
        <position position="103"/>
    </location>
    <ligand>
        <name>Ni(2+)</name>
        <dbReference type="ChEBI" id="CHEBI:49786"/>
        <note>for nickel-dependent acireductone dioxygenase activity</note>
    </ligand>
</feature>
<proteinExistence type="inferred from homology"/>
<comment type="subcellular location">
    <subcellularLocation>
        <location evidence="11">Cytoplasm</location>
    </subcellularLocation>
    <subcellularLocation>
        <location evidence="11">Nucleus</location>
    </subcellularLocation>
</comment>
<dbReference type="InterPro" id="IPR004313">
    <property type="entry name" value="ARD"/>
</dbReference>
<keyword evidence="5 11" id="KW-0479">Metal-binding</keyword>
<dbReference type="GO" id="GO:0010309">
    <property type="term" value="F:acireductone dioxygenase [iron(II)-requiring] activity"/>
    <property type="evidence" value="ECO:0007669"/>
    <property type="project" value="UniProtKB-UniRule"/>
</dbReference>
<evidence type="ECO:0000256" key="1">
    <source>
        <dbReference type="ARBA" id="ARBA00000428"/>
    </source>
</evidence>
<dbReference type="PANTHER" id="PTHR23418:SF0">
    <property type="entry name" value="ACIREDUCTONE DIOXYGENASE"/>
    <property type="match status" value="1"/>
</dbReference>
<name>A0A1X0NWZ5_9TRYP</name>
<feature type="binding site" evidence="11">
    <location>
        <position position="99"/>
    </location>
    <ligand>
        <name>Fe(2+)</name>
        <dbReference type="ChEBI" id="CHEBI:29033"/>
        <note>for iron-dependent acireductone dioxygenase activity</note>
    </ligand>
</feature>
<dbReference type="GeneID" id="39985429"/>
<sequence length="188" mass="21422">MPECWIMPAEIQDPKAPNKCTPNVPVDIAALTALGVSYRHLDLSDLLKNAEKLETPILALKKELGYVGHDIVCISPDKHLGGPTAFEDQLKIFFTEHIHEDDEVRLILYGAGYFDVRNTDNAWVRIYVKPGDFLLLPAGIAHRFTVDHTQHTEALRLFKENPKWLAITPPFDNNPARQEYLQFLNKHK</sequence>
<dbReference type="SUPFAM" id="SSF51182">
    <property type="entry name" value="RmlC-like cupins"/>
    <property type="match status" value="1"/>
</dbReference>
<dbReference type="CDD" id="cd02232">
    <property type="entry name" value="cupin_ARD"/>
    <property type="match status" value="1"/>
</dbReference>
<feature type="binding site" evidence="11">
    <location>
        <position position="97"/>
    </location>
    <ligand>
        <name>Ni(2+)</name>
        <dbReference type="ChEBI" id="CHEBI:49786"/>
        <note>for nickel-dependent acireductone dioxygenase activity</note>
    </ligand>
</feature>
<evidence type="ECO:0000256" key="4">
    <source>
        <dbReference type="ARBA" id="ARBA00022605"/>
    </source>
</evidence>
<dbReference type="UniPathway" id="UPA00904">
    <property type="reaction ID" value="UER00878"/>
</dbReference>
<keyword evidence="13" id="KW-1185">Reference proteome</keyword>
<keyword evidence="8 11" id="KW-0408">Iron</keyword>
<evidence type="ECO:0000256" key="8">
    <source>
        <dbReference type="ARBA" id="ARBA00023004"/>
    </source>
</evidence>
<evidence type="ECO:0000256" key="9">
    <source>
        <dbReference type="ARBA" id="ARBA00023167"/>
    </source>
</evidence>
<keyword evidence="3 11" id="KW-0533">Nickel</keyword>
<feature type="binding site" evidence="11">
    <location>
        <position position="142"/>
    </location>
    <ligand>
        <name>Fe(2+)</name>
        <dbReference type="ChEBI" id="CHEBI:29033"/>
        <note>for iron-dependent acireductone dioxygenase activity</note>
    </ligand>
</feature>
<evidence type="ECO:0000256" key="7">
    <source>
        <dbReference type="ARBA" id="ARBA00023002"/>
    </source>
</evidence>
<dbReference type="InterPro" id="IPR011051">
    <property type="entry name" value="RmlC_Cupin_sf"/>
</dbReference>
<evidence type="ECO:0000256" key="6">
    <source>
        <dbReference type="ARBA" id="ARBA00022964"/>
    </source>
</evidence>
<feature type="binding site" evidence="11">
    <location>
        <position position="99"/>
    </location>
    <ligand>
        <name>Ni(2+)</name>
        <dbReference type="ChEBI" id="CHEBI:49786"/>
        <note>for nickel-dependent acireductone dioxygenase activity</note>
    </ligand>
</feature>
<dbReference type="AlphaFoldDB" id="A0A1X0NWZ5"/>
<dbReference type="FunFam" id="2.60.120.10:FF:000099">
    <property type="entry name" value="1,2-dihydroxy-3-keto-5-methylthiopentene dioxygenase"/>
    <property type="match status" value="1"/>
</dbReference>
<dbReference type="RefSeq" id="XP_028883059.1">
    <property type="nucleotide sequence ID" value="XM_029025649.1"/>
</dbReference>